<protein>
    <recommendedName>
        <fullName evidence="3">Bacterial CdiA-CT RNAse A domain-containing protein</fullName>
    </recommendedName>
</protein>
<evidence type="ECO:0008006" key="3">
    <source>
        <dbReference type="Google" id="ProtNLM"/>
    </source>
</evidence>
<gene>
    <name evidence="1" type="ORF">AT302_13240</name>
</gene>
<organism evidence="1 2">
    <name type="scientific">Pandoraea norimbergensis</name>
    <dbReference type="NCBI Taxonomy" id="93219"/>
    <lineage>
        <taxon>Bacteria</taxon>
        <taxon>Pseudomonadati</taxon>
        <taxon>Pseudomonadota</taxon>
        <taxon>Betaproteobacteria</taxon>
        <taxon>Burkholderiales</taxon>
        <taxon>Burkholderiaceae</taxon>
        <taxon>Pandoraea</taxon>
    </lineage>
</organism>
<keyword evidence="2" id="KW-1185">Reference proteome</keyword>
<name>A0ABM5WJL6_9BURK</name>
<evidence type="ECO:0000313" key="2">
    <source>
        <dbReference type="Proteomes" id="UP000060277"/>
    </source>
</evidence>
<reference evidence="2" key="1">
    <citation type="submission" date="2015-12" db="EMBL/GenBank/DDBJ databases">
        <title>Complete genome sequence of Pandoraea norimbergensis DSM 11628.</title>
        <authorList>
            <person name="Ee R."/>
            <person name="Lim Y.-L."/>
            <person name="Yong D."/>
            <person name="Yin W.-F."/>
            <person name="Chan K.-G."/>
        </authorList>
    </citation>
    <scope>NUCLEOTIDE SEQUENCE [LARGE SCALE GENOMIC DNA]</scope>
    <source>
        <strain evidence="2">DSM 11628</strain>
    </source>
</reference>
<dbReference type="Proteomes" id="UP000060277">
    <property type="component" value="Chromosome"/>
</dbReference>
<evidence type="ECO:0000313" key="1">
    <source>
        <dbReference type="EMBL" id="ALS60602.1"/>
    </source>
</evidence>
<dbReference type="RefSeq" id="WP_058377518.1">
    <property type="nucleotide sequence ID" value="NZ_CP013480.3"/>
</dbReference>
<dbReference type="EMBL" id="CP013480">
    <property type="protein sequence ID" value="ALS60602.1"/>
    <property type="molecule type" value="Genomic_DNA"/>
</dbReference>
<proteinExistence type="predicted"/>
<accession>A0ABM5WJL6</accession>
<sequence>MLASHNRAYVELDEHSVANNVAGNAVEANEAKQVHSALDKIYSRRIYVWDSSTGEALKHQAFVADVGGGRQLGKTDNDGYATIETRDSQAFRIHILFSSPKRNLEHAQ</sequence>